<dbReference type="InterPro" id="IPR008278">
    <property type="entry name" value="4-PPantetheinyl_Trfase_dom"/>
</dbReference>
<dbReference type="Pfam" id="PF18314">
    <property type="entry name" value="FAS_I_H"/>
    <property type="match status" value="1"/>
</dbReference>
<dbReference type="Pfam" id="PF00109">
    <property type="entry name" value="ketoacyl-synt"/>
    <property type="match status" value="1"/>
</dbReference>
<dbReference type="Pfam" id="PF13452">
    <property type="entry name" value="FAS1_DH_region"/>
    <property type="match status" value="1"/>
</dbReference>
<dbReference type="Pfam" id="PF08354">
    <property type="entry name" value="Fas1-AflB-like_hel"/>
    <property type="match status" value="1"/>
</dbReference>
<dbReference type="FunFam" id="3.40.366.10:FF:000003">
    <property type="entry name" value="Fatty acid synthase subunit beta dehydratase"/>
    <property type="match status" value="1"/>
</dbReference>
<dbReference type="GO" id="GO:0019171">
    <property type="term" value="F:(3R)-hydroxyacyl-[acyl-carrier-protein] dehydratase activity"/>
    <property type="evidence" value="ECO:0007669"/>
    <property type="project" value="InterPro"/>
</dbReference>
<dbReference type="InterPro" id="IPR037143">
    <property type="entry name" value="4-PPantetheinyl_Trfase_dom_sf"/>
</dbReference>
<dbReference type="Pfam" id="PF16073">
    <property type="entry name" value="SAT"/>
    <property type="match status" value="1"/>
</dbReference>
<dbReference type="InterPro" id="IPR020841">
    <property type="entry name" value="PKS_Beta-ketoAc_synthase_dom"/>
</dbReference>
<dbReference type="Gene3D" id="6.10.60.10">
    <property type="match status" value="1"/>
</dbReference>
<dbReference type="GO" id="GO:0006633">
    <property type="term" value="P:fatty acid biosynthetic process"/>
    <property type="evidence" value="ECO:0007669"/>
    <property type="project" value="UniProtKB-KW"/>
</dbReference>
<keyword evidence="13" id="KW-0460">Magnesium</keyword>
<dbReference type="GO" id="GO:0008897">
    <property type="term" value="F:holo-[acyl-carrier-protein] synthase activity"/>
    <property type="evidence" value="ECO:0007669"/>
    <property type="project" value="InterPro"/>
</dbReference>
<dbReference type="EC" id="1.1.1.100" evidence="3"/>
<dbReference type="InterPro" id="IPR041550">
    <property type="entry name" value="FASI_helical"/>
</dbReference>
<dbReference type="SUPFAM" id="SSF54637">
    <property type="entry name" value="Thioesterase/thiol ester dehydrase-isomerase"/>
    <property type="match status" value="2"/>
</dbReference>
<keyword evidence="16" id="KW-0843">Virulence</keyword>
<dbReference type="Gene3D" id="1.20.1050.120">
    <property type="match status" value="1"/>
</dbReference>
<dbReference type="InterPro" id="IPR036291">
    <property type="entry name" value="NAD(P)-bd_dom_sf"/>
</dbReference>
<evidence type="ECO:0000259" key="27">
    <source>
        <dbReference type="PROSITE" id="PS50075"/>
    </source>
</evidence>
<dbReference type="GO" id="GO:0016787">
    <property type="term" value="F:hydrolase activity"/>
    <property type="evidence" value="ECO:0007669"/>
    <property type="project" value="UniProtKB-KW"/>
</dbReference>
<evidence type="ECO:0000256" key="6">
    <source>
        <dbReference type="ARBA" id="ARBA00022450"/>
    </source>
</evidence>
<dbReference type="HAMAP" id="MF_00101">
    <property type="entry name" value="AcpS"/>
    <property type="match status" value="1"/>
</dbReference>
<evidence type="ECO:0000256" key="22">
    <source>
        <dbReference type="ARBA" id="ARBA00033756"/>
    </source>
</evidence>
<dbReference type="FunFam" id="3.30.70.2490:FF:000001">
    <property type="entry name" value="Fatty acid synthase subunit alpha"/>
    <property type="match status" value="1"/>
</dbReference>
<accession>A0A4Y7QFQ2</accession>
<dbReference type="Gene3D" id="3.30.70.3330">
    <property type="match status" value="1"/>
</dbReference>
<dbReference type="PROSITE" id="PS50075">
    <property type="entry name" value="CARRIER"/>
    <property type="match status" value="1"/>
</dbReference>
<dbReference type="Gene3D" id="6.10.250.1930">
    <property type="match status" value="1"/>
</dbReference>
<evidence type="ECO:0000256" key="7">
    <source>
        <dbReference type="ARBA" id="ARBA00022516"/>
    </source>
</evidence>
<feature type="compositionally biased region" description="Low complexity" evidence="26">
    <location>
        <begin position="2176"/>
        <end position="2195"/>
    </location>
</feature>
<evidence type="ECO:0000313" key="30">
    <source>
        <dbReference type="Proteomes" id="UP000294933"/>
    </source>
</evidence>
<comment type="similarity">
    <text evidence="1">Belongs to the thiolase-like superfamily. Fungal fatty acid synthetase subunit alpha family.</text>
</comment>
<dbReference type="Proteomes" id="UP000294933">
    <property type="component" value="Unassembled WGS sequence"/>
</dbReference>
<evidence type="ECO:0000256" key="24">
    <source>
        <dbReference type="ARBA" id="ARBA00048508"/>
    </source>
</evidence>
<dbReference type="Gene3D" id="3.40.47.10">
    <property type="match status" value="1"/>
</dbReference>
<evidence type="ECO:0000256" key="17">
    <source>
        <dbReference type="ARBA" id="ARBA00023027"/>
    </source>
</evidence>
<dbReference type="GO" id="GO:0005835">
    <property type="term" value="C:fatty acid synthase complex"/>
    <property type="evidence" value="ECO:0007669"/>
    <property type="project" value="InterPro"/>
</dbReference>
<dbReference type="Pfam" id="PF17828">
    <property type="entry name" value="FAS_N"/>
    <property type="match status" value="1"/>
</dbReference>
<evidence type="ECO:0000256" key="18">
    <source>
        <dbReference type="ARBA" id="ARBA00023098"/>
    </source>
</evidence>
<dbReference type="InterPro" id="IPR003965">
    <property type="entry name" value="Fatty_acid_synthase"/>
</dbReference>
<dbReference type="SUPFAM" id="SSF52151">
    <property type="entry name" value="FabD/lysophospholipase-like"/>
    <property type="match status" value="2"/>
</dbReference>
<dbReference type="CDD" id="cd08950">
    <property type="entry name" value="KR_fFAS_SDR_c_like"/>
    <property type="match status" value="1"/>
</dbReference>
<gene>
    <name evidence="29" type="ORF">BD410DRAFT_819785</name>
</gene>
<dbReference type="Pfam" id="PF02801">
    <property type="entry name" value="Ketoacyl-synt_C"/>
    <property type="match status" value="1"/>
</dbReference>
<keyword evidence="20" id="KW-0456">Lyase</keyword>
<sequence>MSVPNGSIMCSEDGVYIRPLVVQLADIRLSIPVSADSNEWIAAEVLRDDFLHSQKTQDAVTTTAEVDDKTEATVELFARFLAFIAQSISHDEKCARIRASLLLNALREFTKSYLSATDIHTLTQSFDITVRATVLKAYFLAISTLETQGVSAIPRQPAPALLTASSKGDASIYALFGGQGTNEVYFDELKSLYDIYNPYVGDFIAKLSNEILVPLAAASPQTFYTYGLDIISWLNGISPRPPMEYLASVPISSPLIGLTQLTQYLVACRVAGLTPGEMRDLVSGATGHSQGIVSAVVISASSTMESFAENSAKGLKWLFFSSLRAQEAFPVLALEPGIINDSVEGGEGTPTPMLSVTGLPLKELQGHIAKTNKHLPANSKLAVSLHNGPKAFVVTGPAKALYGLVTSLRKIRAPTGLDQSKVPFSQRKPVFNVRFLVISVPYHSQYLAGATEKVMEDLTGEELWKSEDLHIPVYSTEDGSDLRELKSSVTRSLCDQIYIQPIHWAKVTTFPETATHAIDFGAGGTSGIGPLTAHNLKGRGVRVVILGERKGAAEFYNAVDIKREAAWGKEFVPGLVKTSDGKIHIDTPFSRLLGKPPIMVAGMTPSTVKAGFVSAIYRAGYHVELAGGGHYNAAALRAKVAEIQKQIPAGVGITLNSLYINPKQFGFQFPLWQEMRKEGLPVEGFCVAAGIPSTEKAAEIIEGLRNAGIKHVAFKPGSIEGIRQVVAIAAANPDFPVIMQWTGGRAGGHHSCEDFHQPILSTYGSIRQQSNIALVAGSGFGGADDVWPYLSGDWSVEGYGVQPMPFDGFLFASRVMVAKEAHTSPSVKDLIVKATGVEDKLWEGTYTKETGGILTVRSELGEPIHKVATRGVKLWKEFDESVFKLPREKRVEWLVQNRSSVIEKLNRDFSKPWFGWKKDGKVVEDIGDMTYEETVLRMVRLMYVAHESRWVDKSLRNLTGDWLRRIEERFASVNGHGSKPSLLQSYQSLDEPQKFVQSFFEVYQEATEQLLACEDKAYFLAIAQRPGQKPVPFIPVLDASFEVWFKKDSLWAAEDIEAVFDQDLQRHSIKDEAIADLLGNIESKLAEKLLGLRYGGDTSKVPTIDYLGNLPSQEQPVLPTGVTVAEKGSKTTYTIGSTVPESSAWLDVLAGRRLSWLRAFLTSRTITFAPCAGQTAVIESQDNAMLSITIYGVVALYGEHRRDFKTVEVVYNPASRQINVTIYEERRNVAVPLNLFFMYRPDTGYATIHEVAEGRNKRIKEFYWRLWFGDDSDMPDIDIRDTFTGPEVTIQAAEIEQFCSIVGNQGEAFKSARTDEVQAPMDFSIVAGWQAIMKAIFPASIDGDLLKLVHLSNGFRAIDGQRPLRAGDVCRAEANIVSVTNNDSGKVVKVKGVVIREGKPVVEVISSFLYRGRFSDYENTFEIVEEPEYIVDLKNEAAVGVLQSKEWFQWEDDSKPLNPGTKLVFRVKSEVTYKDNANYASVNVLGNVYVRDQLKNLIKVATVDFESEDSKGNPVTAYLQRHGSPQGISASLTNGYKMTSAGGATTFRSPLTNEPYSKVSGDFNPIHINPYLSDLASLPGTITHGLWSSAATRRYIENVVAKGKPHRVISYDVSFVGMVLPGEELEATISHVGMKDGNMVVKVTTTNDRGEKVLEGSAEVAQPTTVYVFTGQGSQEPGMGMDLYNSSPAARAVWEGADAHLLAVYGFSIVDIVKNNPKQKTVHFGGIKGQAIRQRYMDMTYDSLDKDGNVKTLPLFADINNRTPQYTFSHPAGLLFATQFAQIALVVTEKAAFEDMRSKGLVQKDCAFAGHSLGEYSALASIADVLPVSALVDVVFYRGITMQRAVERDAHNRSNYAMCAVNPSRISKTFNDAALREVVDSIAHRTSLLLEIVNYNVEGQQYVCAGELTALQTLTNVLNYLKVEKIDVAKLTEKFTVEKVKEMLGEIIDNCHKRAEEQKQAEGHIKLERGFATIPLPGIDVPFHSRYLWAGVMPFRAYLSKKINVAQINPDMLVGKYVPNLVAIPFQVTREYAQKIYDQTSSPRLDKVLKHWERDNWAGAEQRQRLAYTILVELLAYQFASPVRWIETQDRLFTDYDVERLIEVGPSPTLTGMATRTLKAKYESQDDSVSRTRAIYCHAKNTKEIYYQFEDEPEVVSEPASDSTSSTVTPPPPVSAPASAPVSASASSGPVASVPDEPLKAIDTLRVIIAQKLKKPMDEVPLSKSIKDLVGGKSTLQNEILGDLQLEFSATPEKGEELPLDELGSALTTGYSGTLGKYTTSMVSRLVASKMPGGFNASAIKAHLSKAWGLGSARADGVVLLGLTMEPAKRLASDVEAKAWLDSIIPIYAQRSGITLSQGGSGGAGGGGSSGPVINSEEFTKFQAEQERLAEQHVELYMRYLKRDSRAGELAFDKEKVNSAALQSKLDSVLKEHGDTYIDGIQPVFEPLKARHFDSSWNWVRQDALLMFYDIIFGRLTTVDREITARCISIMNRADPALLEYMQHYIDQCNPEKGPTYKLAKQFGQQLLDNCKEVVGQAPLYKDVTFPTAPHTEVTPKGEILYTEVVRENVRKLEAYVEEMASGDTIPGSVNIQKVQDDVLKLWNVVKSQSEISPEQKAKIKALYDGVVRSLRKTPEIRPRHGVPRSRRSSSTFLRPQITSVASVSADKVPLLHLKRKVGNNWEYSSNLTGVYLDVFSELEVATSGTTFKDKNALLTGVGKGSIGVEILKGLLSGGAHVVITTSRYNRATVEYYQGIYQQFGSRGSALTVVPFNQGSRQDVEALVDYIYASLGLDLDYILPFAAVPENGREIDGLDDKSELAHRIMLVNLLRLLGAVKTKKASRHFVTRPTQVILPLSPNHGLFGNDGLYSESKISLETLFNRWNSESWGEYLCLAGAVIGWTRGTGLMDATNSVAQQVESFGVRTFSAKEMAFNILGLMHPLLFSITQVEPIWADLNGGMDRLPDLAEITTKARQSLNQQAELRRAITRDNSADFIITNGVEAERVLQTVNVNPRANFKFDFPHLESQSSLVDVSQLRGMVDLEKVIVITGFAEVGPWGSSRTRWEMECRGQFTIEGCIEMAWIMGYIKHFDGRLPDGTLHVGWVDTKTGQPVDDKEIRGKYEKDILTHAGVRLIEPEIFHGYDPKKKSFNQEIELIHDLEPLEVAEEEARKFKHEHGDKCDIWAGEGGQWFVKMKKGARVYVPKAFSFSRLVAGQIPTGWDAGRYGIPADIIAQVDRASLWALVAAAEALNASGITDPYELYKYMHPSEVGTCIGSGMGGMESLRKMFRDRREEKDVQNDILQETFINTTAGWINLLLMSSSGPIKIPVGACATALQSVEIACDTIISGKAKVMLAGGYDDVSEEGSYEFAQMKATSNAETEFAMGREPTEMSRPTTTTRAGFMEAQGAGIHVVMSAKTAIELGAPIRGIIAYTSTSSDKAGRSVPAPGRGALTIAREIPSSHPAPILDVAYRSRQLAFRRKQISQWLSNEHELLRDEAKYRKAQGESTDEGYVANRVAQIEQEAARQEKDALAIYGMLEGSDPHISPLRRALAVWGLNGDDIGVLSIHGTSTQANEANETHIWNDIFTSLKRTRGNAVPIMAQKSLVGHAKGGSAAWQLAGLLQTIDSGIVPGNRNNDNVDPAFREYDYLMFPSKSIHTDGIRAGCMTSFGFGQVGGSVLVLHPRYLIGALEPSQYQSYKSRNQQRKLLSYKAMSEMMINQSLVKIKEAPPYSKDMEGPVLLNSMARATFNKKTGSYSFPEKLIYKADLDVANVEAIAQSLGNTAGAVGVGVDHELISAVPSWNPTFVSRNFTDAEVQYCRAQPAPDASFAARWAGKEAVFKSLGVASKGAAAAMKDIEILPGATGAPTVTLHGDALAAAKVKGIRTVHLSLSHSQTVAIAFAQATSS</sequence>
<dbReference type="Pfam" id="PF17951">
    <property type="entry name" value="FAS_meander"/>
    <property type="match status" value="1"/>
</dbReference>
<dbReference type="Gene3D" id="3.30.1120.100">
    <property type="match status" value="1"/>
</dbReference>
<comment type="subunit">
    <text evidence="22">[Alpha(6)beta(6)] hexamers of two multifunctional subunits (alpha and beta).</text>
</comment>
<dbReference type="Gene3D" id="6.10.140.1400">
    <property type="match status" value="1"/>
</dbReference>
<protein>
    <recommendedName>
        <fullName evidence="5">Fatty acid synthase subunit alpha</fullName>
        <ecNumber evidence="3">1.1.1.100</ecNumber>
        <ecNumber evidence="4">2.3.1.41</ecNumber>
        <ecNumber evidence="2">2.3.1.86</ecNumber>
    </recommendedName>
</protein>
<evidence type="ECO:0000313" key="29">
    <source>
        <dbReference type="EMBL" id="TDL25690.1"/>
    </source>
</evidence>
<feature type="domain" description="Carrier" evidence="27">
    <location>
        <begin position="2196"/>
        <end position="2274"/>
    </location>
</feature>
<dbReference type="Pfam" id="PF01575">
    <property type="entry name" value="MaoC_dehydratas"/>
    <property type="match status" value="1"/>
</dbReference>
<dbReference type="InterPro" id="IPR009081">
    <property type="entry name" value="PP-bd_ACP"/>
</dbReference>
<dbReference type="InterPro" id="IPR018201">
    <property type="entry name" value="Ketoacyl_synth_AS"/>
</dbReference>
<keyword evidence="18" id="KW-0443">Lipid metabolism</keyword>
<evidence type="ECO:0000256" key="1">
    <source>
        <dbReference type="ARBA" id="ARBA00007485"/>
    </source>
</evidence>
<comment type="catalytic activity">
    <reaction evidence="23">
        <text>acetyl-CoA + n malonyl-CoA + 2n NADPH + 4n H(+) = a long-chain-acyl-CoA + n CoA + n CO2 + 2n NADP(+).</text>
        <dbReference type="EC" id="2.3.1.86"/>
    </reaction>
</comment>
<dbReference type="Gene3D" id="6.10.140.1410">
    <property type="match status" value="1"/>
</dbReference>
<evidence type="ECO:0000259" key="28">
    <source>
        <dbReference type="PROSITE" id="PS52004"/>
    </source>
</evidence>
<evidence type="ECO:0000256" key="19">
    <source>
        <dbReference type="ARBA" id="ARBA00023160"/>
    </source>
</evidence>
<dbReference type="Pfam" id="PF18325">
    <property type="entry name" value="Fas_alpha_ACP"/>
    <property type="match status" value="1"/>
</dbReference>
<dbReference type="Gene3D" id="3.20.20.70">
    <property type="entry name" value="Aldolase class I"/>
    <property type="match status" value="1"/>
</dbReference>
<dbReference type="Gene3D" id="3.40.366.10">
    <property type="entry name" value="Malonyl-Coenzyme A Acyl Carrier Protein, domain 2"/>
    <property type="match status" value="3"/>
</dbReference>
<evidence type="ECO:0000256" key="21">
    <source>
        <dbReference type="ARBA" id="ARBA00023268"/>
    </source>
</evidence>
<dbReference type="FunFam" id="3.20.20.70:FF:000078">
    <property type="entry name" value="Fatty acid synthase beta subunit dehydratase"/>
    <property type="match status" value="1"/>
</dbReference>
<dbReference type="FunFam" id="3.40.366.10:FF:000006">
    <property type="entry name" value="Fatty acid synthase beta subunit dehydratase"/>
    <property type="match status" value="1"/>
</dbReference>
<evidence type="ECO:0000256" key="11">
    <source>
        <dbReference type="ARBA" id="ARBA00022801"/>
    </source>
</evidence>
<dbReference type="EC" id="2.3.1.41" evidence="4"/>
<keyword evidence="12" id="KW-0276">Fatty acid metabolism</keyword>
<dbReference type="GO" id="GO:0004321">
    <property type="term" value="F:fatty-acyl-CoA synthase activity"/>
    <property type="evidence" value="ECO:0007669"/>
    <property type="project" value="UniProtKB-EC"/>
</dbReference>
<dbReference type="InterPro" id="IPR014031">
    <property type="entry name" value="Ketoacyl_synth_C"/>
</dbReference>
<dbReference type="InterPro" id="IPR029069">
    <property type="entry name" value="HotDog_dom_sf"/>
</dbReference>
<evidence type="ECO:0000256" key="9">
    <source>
        <dbReference type="ARBA" id="ARBA00022679"/>
    </source>
</evidence>
<dbReference type="InterPro" id="IPR014043">
    <property type="entry name" value="Acyl_transferase_dom"/>
</dbReference>
<dbReference type="GO" id="GO:0004312">
    <property type="term" value="F:fatty acid synthase activity"/>
    <property type="evidence" value="ECO:0007669"/>
    <property type="project" value="InterPro"/>
</dbReference>
<dbReference type="FunFam" id="3.90.25.70:FF:000001">
    <property type="entry name" value="Fatty acid synthase subunit alpha"/>
    <property type="match status" value="1"/>
</dbReference>
<dbReference type="PRINTS" id="PR01483">
    <property type="entry name" value="FASYNTHASE"/>
</dbReference>
<dbReference type="Gene3D" id="3.40.50.720">
    <property type="entry name" value="NAD(P)-binding Rossmann-like Domain"/>
    <property type="match status" value="1"/>
</dbReference>
<keyword evidence="10" id="KW-0479">Metal-binding</keyword>
<dbReference type="InterPro" id="IPR040883">
    <property type="entry name" value="FAS_meander"/>
</dbReference>
<dbReference type="GO" id="GO:0004315">
    <property type="term" value="F:3-oxoacyl-[acyl-carrier-protein] synthase activity"/>
    <property type="evidence" value="ECO:0007669"/>
    <property type="project" value="UniProtKB-EC"/>
</dbReference>
<organism evidence="29 30">
    <name type="scientific">Rickenella mellea</name>
    <dbReference type="NCBI Taxonomy" id="50990"/>
    <lineage>
        <taxon>Eukaryota</taxon>
        <taxon>Fungi</taxon>
        <taxon>Dikarya</taxon>
        <taxon>Basidiomycota</taxon>
        <taxon>Agaricomycotina</taxon>
        <taxon>Agaricomycetes</taxon>
        <taxon>Hymenochaetales</taxon>
        <taxon>Rickenellaceae</taxon>
        <taxon>Rickenella</taxon>
    </lineage>
</organism>
<dbReference type="InterPro" id="IPR013785">
    <property type="entry name" value="Aldolase_TIM"/>
</dbReference>
<dbReference type="GO" id="GO:0000287">
    <property type="term" value="F:magnesium ion binding"/>
    <property type="evidence" value="ECO:0007669"/>
    <property type="project" value="InterPro"/>
</dbReference>
<dbReference type="InterPro" id="IPR002539">
    <property type="entry name" value="MaoC-like_dom"/>
</dbReference>
<dbReference type="PROSITE" id="PS00606">
    <property type="entry name" value="KS3_1"/>
    <property type="match status" value="1"/>
</dbReference>
<keyword evidence="21" id="KW-0511">Multifunctional enzyme</keyword>
<comment type="catalytic activity">
    <reaction evidence="24">
        <text>a (3R)-hydroxyacyl-[ACP] + NADP(+) = a 3-oxoacyl-[ACP] + NADPH + H(+)</text>
        <dbReference type="Rhea" id="RHEA:17397"/>
        <dbReference type="Rhea" id="RHEA-COMP:9916"/>
        <dbReference type="Rhea" id="RHEA-COMP:9945"/>
        <dbReference type="ChEBI" id="CHEBI:15378"/>
        <dbReference type="ChEBI" id="CHEBI:57783"/>
        <dbReference type="ChEBI" id="CHEBI:58349"/>
        <dbReference type="ChEBI" id="CHEBI:78776"/>
        <dbReference type="ChEBI" id="CHEBI:78827"/>
        <dbReference type="EC" id="1.1.1.100"/>
    </reaction>
</comment>
<dbReference type="SMART" id="SM00827">
    <property type="entry name" value="PKS_AT"/>
    <property type="match status" value="1"/>
</dbReference>
<dbReference type="PANTHER" id="PTHR10982:SF21">
    <property type="entry name" value="FATTY ACID SYNTHASE SUBUNIT BETA"/>
    <property type="match status" value="1"/>
</dbReference>
<evidence type="ECO:0000256" key="23">
    <source>
        <dbReference type="ARBA" id="ARBA00048237"/>
    </source>
</evidence>
<dbReference type="Gene3D" id="3.10.129.10">
    <property type="entry name" value="Hotdog Thioesterase"/>
    <property type="match status" value="1"/>
</dbReference>
<dbReference type="InterPro" id="IPR016035">
    <property type="entry name" value="Acyl_Trfase/lysoPLipase"/>
</dbReference>
<dbReference type="STRING" id="50990.A0A4Y7QFQ2"/>
<evidence type="ECO:0000256" key="26">
    <source>
        <dbReference type="SAM" id="MobiDB-lite"/>
    </source>
</evidence>
<dbReference type="Gene3D" id="3.90.25.70">
    <property type="match status" value="1"/>
</dbReference>
<dbReference type="InterPro" id="IPR013565">
    <property type="entry name" value="Fas1/AflB-like_central"/>
</dbReference>
<evidence type="ECO:0000256" key="8">
    <source>
        <dbReference type="ARBA" id="ARBA00022553"/>
    </source>
</evidence>
<dbReference type="GO" id="GO:0004316">
    <property type="term" value="F:3-oxoacyl-[acyl-carrier-protein] reductase (NADPH) activity"/>
    <property type="evidence" value="ECO:0007669"/>
    <property type="project" value="UniProtKB-EC"/>
</dbReference>
<dbReference type="InterPro" id="IPR001227">
    <property type="entry name" value="Ac_transferase_dom_sf"/>
</dbReference>
<dbReference type="InterPro" id="IPR039569">
    <property type="entry name" value="FAS1-like_DH_region"/>
</dbReference>
<name>A0A4Y7QFQ2_9AGAM</name>
<keyword evidence="6" id="KW-0596">Phosphopantetheine</keyword>
<dbReference type="SUPFAM" id="SSF51735">
    <property type="entry name" value="NAD(P)-binding Rossmann-fold domains"/>
    <property type="match status" value="1"/>
</dbReference>
<evidence type="ECO:0000256" key="13">
    <source>
        <dbReference type="ARBA" id="ARBA00022842"/>
    </source>
</evidence>
<evidence type="ECO:0000256" key="12">
    <source>
        <dbReference type="ARBA" id="ARBA00022832"/>
    </source>
</evidence>
<keyword evidence="30" id="KW-1185">Reference proteome</keyword>
<dbReference type="Pfam" id="PF01648">
    <property type="entry name" value="ACPS"/>
    <property type="match status" value="1"/>
</dbReference>
<dbReference type="SUPFAM" id="SSF51412">
    <property type="entry name" value="Inosine monophosphate dehydrogenase (IMPDH)"/>
    <property type="match status" value="1"/>
</dbReference>
<evidence type="ECO:0000256" key="3">
    <source>
        <dbReference type="ARBA" id="ARBA00012948"/>
    </source>
</evidence>
<keyword evidence="15" id="KW-0560">Oxidoreductase</keyword>
<keyword evidence="17" id="KW-0520">NAD</keyword>
<evidence type="ECO:0000256" key="16">
    <source>
        <dbReference type="ARBA" id="ARBA00023026"/>
    </source>
</evidence>
<dbReference type="OrthoDB" id="4251012at2759"/>
<keyword evidence="7" id="KW-0444">Lipid biosynthesis</keyword>
<evidence type="ECO:0000256" key="5">
    <source>
        <dbReference type="ARBA" id="ARBA00014008"/>
    </source>
</evidence>
<proteinExistence type="inferred from homology"/>
<evidence type="ECO:0000256" key="10">
    <source>
        <dbReference type="ARBA" id="ARBA00022723"/>
    </source>
</evidence>
<dbReference type="NCBIfam" id="TIGR00556">
    <property type="entry name" value="pantethn_trn"/>
    <property type="match status" value="1"/>
</dbReference>
<dbReference type="PROSITE" id="PS52004">
    <property type="entry name" value="KS3_2"/>
    <property type="match status" value="1"/>
</dbReference>
<dbReference type="SUPFAM" id="SSF53901">
    <property type="entry name" value="Thiolase-like"/>
    <property type="match status" value="2"/>
</dbReference>
<keyword evidence="11" id="KW-0378">Hydrolase</keyword>
<reference evidence="29 30" key="1">
    <citation type="submission" date="2018-06" db="EMBL/GenBank/DDBJ databases">
        <title>A transcriptomic atlas of mushroom development highlights an independent origin of complex multicellularity.</title>
        <authorList>
            <consortium name="DOE Joint Genome Institute"/>
            <person name="Krizsan K."/>
            <person name="Almasi E."/>
            <person name="Merenyi Z."/>
            <person name="Sahu N."/>
            <person name="Viragh M."/>
            <person name="Koszo T."/>
            <person name="Mondo S."/>
            <person name="Kiss B."/>
            <person name="Balint B."/>
            <person name="Kues U."/>
            <person name="Barry K."/>
            <person name="Hegedus J.C."/>
            <person name="Henrissat B."/>
            <person name="Johnson J."/>
            <person name="Lipzen A."/>
            <person name="Ohm R."/>
            <person name="Nagy I."/>
            <person name="Pangilinan J."/>
            <person name="Yan J."/>
            <person name="Xiong Y."/>
            <person name="Grigoriev I.V."/>
            <person name="Hibbett D.S."/>
            <person name="Nagy L.G."/>
        </authorList>
    </citation>
    <scope>NUCLEOTIDE SEQUENCE [LARGE SCALE GENOMIC DNA]</scope>
    <source>
        <strain evidence="29 30">SZMC22713</strain>
    </source>
</reference>
<evidence type="ECO:0000256" key="14">
    <source>
        <dbReference type="ARBA" id="ARBA00022857"/>
    </source>
</evidence>
<dbReference type="InterPro" id="IPR040899">
    <property type="entry name" value="Fas_alpha_ACP"/>
</dbReference>
<feature type="compositionally biased region" description="Low complexity" evidence="26">
    <location>
        <begin position="2159"/>
        <end position="2168"/>
    </location>
</feature>
<dbReference type="Gene3D" id="3.90.470.20">
    <property type="entry name" value="4'-phosphopantetheinyl transferase domain"/>
    <property type="match status" value="1"/>
</dbReference>
<dbReference type="CDD" id="cd03447">
    <property type="entry name" value="FAS_MaoC"/>
    <property type="match status" value="1"/>
</dbReference>
<dbReference type="Gene3D" id="2.40.128.700">
    <property type="match status" value="1"/>
</dbReference>
<dbReference type="InterPro" id="IPR014030">
    <property type="entry name" value="Ketoacyl_synth_N"/>
</dbReference>
<evidence type="ECO:0000256" key="2">
    <source>
        <dbReference type="ARBA" id="ARBA00012878"/>
    </source>
</evidence>
<dbReference type="Pfam" id="PF22235">
    <property type="entry name" value="FAS1_thioest_ins"/>
    <property type="match status" value="1"/>
</dbReference>
<dbReference type="InterPro" id="IPR047224">
    <property type="entry name" value="FAS_alpha_su_C"/>
</dbReference>
<dbReference type="Gene3D" id="6.20.240.10">
    <property type="match status" value="1"/>
</dbReference>
<dbReference type="InterPro" id="IPR032088">
    <property type="entry name" value="SAT"/>
</dbReference>
<dbReference type="EMBL" id="ML170163">
    <property type="protein sequence ID" value="TDL25690.1"/>
    <property type="molecule type" value="Genomic_DNA"/>
</dbReference>
<dbReference type="EC" id="2.3.1.86" evidence="2"/>
<dbReference type="Gene3D" id="3.30.70.2490">
    <property type="match status" value="1"/>
</dbReference>
<keyword evidence="19" id="KW-0275">Fatty acid biosynthesis</keyword>
<dbReference type="GO" id="GO:0004318">
    <property type="term" value="F:enoyl-[acyl-carrier-protein] reductase (NADH) activity"/>
    <property type="evidence" value="ECO:0007669"/>
    <property type="project" value="InterPro"/>
</dbReference>
<dbReference type="Gene3D" id="1.20.930.70">
    <property type="match status" value="1"/>
</dbReference>
<dbReference type="InterPro" id="IPR041099">
    <property type="entry name" value="FAS1_N"/>
</dbReference>
<dbReference type="InterPro" id="IPR016039">
    <property type="entry name" value="Thiolase-like"/>
</dbReference>
<dbReference type="InterPro" id="IPR050830">
    <property type="entry name" value="Fungal_FAS"/>
</dbReference>
<keyword evidence="14" id="KW-0521">NADP</keyword>
<evidence type="ECO:0000256" key="20">
    <source>
        <dbReference type="ARBA" id="ARBA00023239"/>
    </source>
</evidence>
<dbReference type="Pfam" id="PF00698">
    <property type="entry name" value="Acyl_transf_1"/>
    <property type="match status" value="1"/>
</dbReference>
<dbReference type="SUPFAM" id="SSF56214">
    <property type="entry name" value="4'-phosphopantetheinyl transferase"/>
    <property type="match status" value="1"/>
</dbReference>
<feature type="region of interest" description="Disordered" evidence="26">
    <location>
        <begin position="2153"/>
        <end position="2196"/>
    </location>
</feature>
<evidence type="ECO:0000256" key="4">
    <source>
        <dbReference type="ARBA" id="ARBA00013191"/>
    </source>
</evidence>
<evidence type="ECO:0000256" key="15">
    <source>
        <dbReference type="ARBA" id="ARBA00023002"/>
    </source>
</evidence>
<comment type="catalytic activity">
    <reaction evidence="25">
        <text>a fatty acyl-[ACP] + malonyl-[ACP] + H(+) = a 3-oxoacyl-[ACP] + holo-[ACP] + CO2</text>
        <dbReference type="Rhea" id="RHEA:22836"/>
        <dbReference type="Rhea" id="RHEA-COMP:9623"/>
        <dbReference type="Rhea" id="RHEA-COMP:9685"/>
        <dbReference type="Rhea" id="RHEA-COMP:9916"/>
        <dbReference type="Rhea" id="RHEA-COMP:14125"/>
        <dbReference type="ChEBI" id="CHEBI:15378"/>
        <dbReference type="ChEBI" id="CHEBI:16526"/>
        <dbReference type="ChEBI" id="CHEBI:64479"/>
        <dbReference type="ChEBI" id="CHEBI:78449"/>
        <dbReference type="ChEBI" id="CHEBI:78776"/>
        <dbReference type="ChEBI" id="CHEBI:138651"/>
        <dbReference type="EC" id="2.3.1.41"/>
    </reaction>
</comment>
<evidence type="ECO:0000256" key="25">
    <source>
        <dbReference type="ARBA" id="ARBA00049541"/>
    </source>
</evidence>
<dbReference type="InterPro" id="IPR004568">
    <property type="entry name" value="Ppantetheine-prot_Trfase_dom"/>
</dbReference>
<keyword evidence="9" id="KW-0808">Transferase</keyword>
<dbReference type="VEuPathDB" id="FungiDB:BD410DRAFT_819785"/>
<dbReference type="FunFam" id="3.30.70.3330:FF:000001">
    <property type="entry name" value="Fatty acid synthase subunit beta dehydratase"/>
    <property type="match status" value="1"/>
</dbReference>
<dbReference type="CDD" id="cd00828">
    <property type="entry name" value="elong_cond_enzymes"/>
    <property type="match status" value="1"/>
</dbReference>
<keyword evidence="8" id="KW-0597">Phosphoprotein</keyword>
<dbReference type="InterPro" id="IPR002582">
    <property type="entry name" value="ACPS"/>
</dbReference>
<dbReference type="FunFam" id="3.90.470.20:FF:000005">
    <property type="entry name" value="Fatty acid synthase alpha subunit FasA"/>
    <property type="match status" value="1"/>
</dbReference>
<dbReference type="PANTHER" id="PTHR10982">
    <property type="entry name" value="MALONYL COA-ACYL CARRIER PROTEIN TRANSACYLASE"/>
    <property type="match status" value="1"/>
</dbReference>
<dbReference type="FunFam" id="1.20.930.70:FF:000001">
    <property type="entry name" value="Fatty acid synthase beta subunit dehydratase"/>
    <property type="match status" value="1"/>
</dbReference>
<feature type="domain" description="Ketosynthase family 3 (KS3)" evidence="28">
    <location>
        <begin position="3135"/>
        <end position="3685"/>
    </location>
</feature>